<keyword evidence="2" id="KW-0732">Signal</keyword>
<feature type="transmembrane region" description="Helical" evidence="1">
    <location>
        <begin position="56"/>
        <end position="79"/>
    </location>
</feature>
<name>A0A1R3I9Z4_9ROSI</name>
<keyword evidence="1" id="KW-1133">Transmembrane helix</keyword>
<keyword evidence="4" id="KW-1185">Reference proteome</keyword>
<keyword evidence="1" id="KW-0472">Membrane</keyword>
<comment type="caution">
    <text evidence="3">The sequence shown here is derived from an EMBL/GenBank/DDBJ whole genome shotgun (WGS) entry which is preliminary data.</text>
</comment>
<evidence type="ECO:0000256" key="2">
    <source>
        <dbReference type="SAM" id="SignalP"/>
    </source>
</evidence>
<evidence type="ECO:0000313" key="3">
    <source>
        <dbReference type="EMBL" id="OMO79331.1"/>
    </source>
</evidence>
<sequence>MNLKVTGSSCFVVLFANLALLSSEIALDRLDLHSDNSTSSPPTRESSRGIRLNPRYVSPLTLSLSLIDVFFYLTLLTAISAKTEQTHLLLWEEGKKRLDLLIVFGVN</sequence>
<dbReference type="AlphaFoldDB" id="A0A1R3I9Z4"/>
<gene>
    <name evidence="3" type="ORF">COLO4_24469</name>
</gene>
<dbReference type="Proteomes" id="UP000187203">
    <property type="component" value="Unassembled WGS sequence"/>
</dbReference>
<organism evidence="3 4">
    <name type="scientific">Corchorus olitorius</name>
    <dbReference type="NCBI Taxonomy" id="93759"/>
    <lineage>
        <taxon>Eukaryota</taxon>
        <taxon>Viridiplantae</taxon>
        <taxon>Streptophyta</taxon>
        <taxon>Embryophyta</taxon>
        <taxon>Tracheophyta</taxon>
        <taxon>Spermatophyta</taxon>
        <taxon>Magnoliopsida</taxon>
        <taxon>eudicotyledons</taxon>
        <taxon>Gunneridae</taxon>
        <taxon>Pentapetalae</taxon>
        <taxon>rosids</taxon>
        <taxon>malvids</taxon>
        <taxon>Malvales</taxon>
        <taxon>Malvaceae</taxon>
        <taxon>Grewioideae</taxon>
        <taxon>Apeibeae</taxon>
        <taxon>Corchorus</taxon>
    </lineage>
</organism>
<proteinExistence type="predicted"/>
<evidence type="ECO:0000313" key="4">
    <source>
        <dbReference type="Proteomes" id="UP000187203"/>
    </source>
</evidence>
<feature type="signal peptide" evidence="2">
    <location>
        <begin position="1"/>
        <end position="26"/>
    </location>
</feature>
<dbReference type="EMBL" id="AWUE01018577">
    <property type="protein sequence ID" value="OMO79331.1"/>
    <property type="molecule type" value="Genomic_DNA"/>
</dbReference>
<evidence type="ECO:0000256" key="1">
    <source>
        <dbReference type="SAM" id="Phobius"/>
    </source>
</evidence>
<protein>
    <submittedName>
        <fullName evidence="3">Uncharacterized protein</fullName>
    </submittedName>
</protein>
<keyword evidence="1" id="KW-0812">Transmembrane</keyword>
<feature type="chain" id="PRO_5012684035" evidence="2">
    <location>
        <begin position="27"/>
        <end position="107"/>
    </location>
</feature>
<accession>A0A1R3I9Z4</accession>
<reference evidence="4" key="1">
    <citation type="submission" date="2013-09" db="EMBL/GenBank/DDBJ databases">
        <title>Corchorus olitorius genome sequencing.</title>
        <authorList>
            <person name="Alam M."/>
            <person name="Haque M.S."/>
            <person name="Islam M.S."/>
            <person name="Emdad E.M."/>
            <person name="Islam M.M."/>
            <person name="Ahmed B."/>
            <person name="Halim A."/>
            <person name="Hossen Q.M.M."/>
            <person name="Hossain M.Z."/>
            <person name="Ahmed R."/>
            <person name="Khan M.M."/>
            <person name="Islam R."/>
            <person name="Rashid M.M."/>
            <person name="Khan S.A."/>
            <person name="Rahman M.S."/>
            <person name="Alam M."/>
            <person name="Yahiya A.S."/>
            <person name="Khan M.S."/>
            <person name="Azam M.S."/>
            <person name="Haque T."/>
            <person name="Lashkar M.Z.H."/>
            <person name="Akhand A.I."/>
            <person name="Morshed G."/>
            <person name="Roy S."/>
            <person name="Uddin K.S."/>
            <person name="Rabeya T."/>
            <person name="Hossain A.S."/>
            <person name="Chowdhury A."/>
            <person name="Snigdha A.R."/>
            <person name="Mortoza M.S."/>
            <person name="Matin S.A."/>
            <person name="Hoque S.M.E."/>
            <person name="Islam M.K."/>
            <person name="Roy D.K."/>
            <person name="Haider R."/>
            <person name="Moosa M.M."/>
            <person name="Elias S.M."/>
            <person name="Hasan A.M."/>
            <person name="Jahan S."/>
            <person name="Shafiuddin M."/>
            <person name="Mahmood N."/>
            <person name="Shommy N.S."/>
        </authorList>
    </citation>
    <scope>NUCLEOTIDE SEQUENCE [LARGE SCALE GENOMIC DNA]</scope>
    <source>
        <strain evidence="4">cv. O-4</strain>
    </source>
</reference>